<dbReference type="SMART" id="SM00387">
    <property type="entry name" value="HATPase_c"/>
    <property type="match status" value="1"/>
</dbReference>
<dbReference type="Gene3D" id="3.30.565.10">
    <property type="entry name" value="Histidine kinase-like ATPase, C-terminal domain"/>
    <property type="match status" value="1"/>
</dbReference>
<keyword evidence="16" id="KW-0067">ATP-binding</keyword>
<dbReference type="GO" id="GO:0009927">
    <property type="term" value="F:histidine phosphotransfer kinase activity"/>
    <property type="evidence" value="ECO:0007669"/>
    <property type="project" value="TreeGrafter"/>
</dbReference>
<dbReference type="Pfam" id="PF00512">
    <property type="entry name" value="HisKA"/>
    <property type="match status" value="1"/>
</dbReference>
<dbReference type="EC" id="2.7.13.3" evidence="3"/>
<dbReference type="Pfam" id="PF02743">
    <property type="entry name" value="dCache_1"/>
    <property type="match status" value="1"/>
</dbReference>
<dbReference type="KEGG" id="tsin:OXH18_00510"/>
<evidence type="ECO:0000256" key="6">
    <source>
        <dbReference type="ARBA" id="ARBA00022679"/>
    </source>
</evidence>
<keyword evidence="11 13" id="KW-0472">Membrane</keyword>
<dbReference type="InterPro" id="IPR003660">
    <property type="entry name" value="HAMP_dom"/>
</dbReference>
<evidence type="ECO:0000256" key="2">
    <source>
        <dbReference type="ARBA" id="ARBA00004651"/>
    </source>
</evidence>
<comment type="subcellular location">
    <subcellularLocation>
        <location evidence="2">Cell membrane</location>
        <topology evidence="2">Multi-pass membrane protein</topology>
    </subcellularLocation>
</comment>
<dbReference type="InterPro" id="IPR033479">
    <property type="entry name" value="dCache_1"/>
</dbReference>
<dbReference type="RefSeq" id="WP_268610432.1">
    <property type="nucleotide sequence ID" value="NZ_CP113797.1"/>
</dbReference>
<keyword evidence="8" id="KW-0418">Kinase</keyword>
<dbReference type="InterPro" id="IPR036097">
    <property type="entry name" value="HisK_dim/P_sf"/>
</dbReference>
<name>A0A9E8ZFY9_9CYAN</name>
<keyword evidence="4" id="KW-1003">Cell membrane</keyword>
<dbReference type="EMBL" id="CP113797">
    <property type="protein sequence ID" value="WAL60510.1"/>
    <property type="molecule type" value="Genomic_DNA"/>
</dbReference>
<proteinExistence type="predicted"/>
<dbReference type="PANTHER" id="PTHR43047">
    <property type="entry name" value="TWO-COMPONENT HISTIDINE PROTEIN KINASE"/>
    <property type="match status" value="1"/>
</dbReference>
<keyword evidence="12" id="KW-0175">Coiled coil</keyword>
<feature type="transmembrane region" description="Helical" evidence="13">
    <location>
        <begin position="20"/>
        <end position="40"/>
    </location>
</feature>
<evidence type="ECO:0000256" key="8">
    <source>
        <dbReference type="ARBA" id="ARBA00022777"/>
    </source>
</evidence>
<dbReference type="InterPro" id="IPR029151">
    <property type="entry name" value="Sensor-like_sf"/>
</dbReference>
<evidence type="ECO:0000313" key="17">
    <source>
        <dbReference type="Proteomes" id="UP001163152"/>
    </source>
</evidence>
<dbReference type="Gene3D" id="3.30.450.20">
    <property type="entry name" value="PAS domain"/>
    <property type="match status" value="2"/>
</dbReference>
<evidence type="ECO:0000259" key="14">
    <source>
        <dbReference type="PROSITE" id="PS50109"/>
    </source>
</evidence>
<evidence type="ECO:0000256" key="1">
    <source>
        <dbReference type="ARBA" id="ARBA00000085"/>
    </source>
</evidence>
<dbReference type="GO" id="GO:0005886">
    <property type="term" value="C:plasma membrane"/>
    <property type="evidence" value="ECO:0007669"/>
    <property type="project" value="UniProtKB-SubCell"/>
</dbReference>
<evidence type="ECO:0000256" key="3">
    <source>
        <dbReference type="ARBA" id="ARBA00012438"/>
    </source>
</evidence>
<dbReference type="AlphaFoldDB" id="A0A9E8ZFY9"/>
<dbReference type="SUPFAM" id="SSF55874">
    <property type="entry name" value="ATPase domain of HSP90 chaperone/DNA topoisomerase II/histidine kinase"/>
    <property type="match status" value="1"/>
</dbReference>
<dbReference type="Pfam" id="PF00672">
    <property type="entry name" value="HAMP"/>
    <property type="match status" value="1"/>
</dbReference>
<keyword evidence="9 13" id="KW-1133">Transmembrane helix</keyword>
<dbReference type="PRINTS" id="PR00344">
    <property type="entry name" value="BCTRLSENSOR"/>
</dbReference>
<keyword evidence="17" id="KW-1185">Reference proteome</keyword>
<dbReference type="SUPFAM" id="SSF103190">
    <property type="entry name" value="Sensory domain-like"/>
    <property type="match status" value="1"/>
</dbReference>
<dbReference type="FunFam" id="3.30.565.10:FF:000006">
    <property type="entry name" value="Sensor histidine kinase WalK"/>
    <property type="match status" value="1"/>
</dbReference>
<dbReference type="InterPro" id="IPR004358">
    <property type="entry name" value="Sig_transdc_His_kin-like_C"/>
</dbReference>
<evidence type="ECO:0000313" key="16">
    <source>
        <dbReference type="EMBL" id="WAL60510.1"/>
    </source>
</evidence>
<dbReference type="InterPro" id="IPR003661">
    <property type="entry name" value="HisK_dim/P_dom"/>
</dbReference>
<dbReference type="Pfam" id="PF02518">
    <property type="entry name" value="HATPase_c"/>
    <property type="match status" value="1"/>
</dbReference>
<dbReference type="CDD" id="cd06225">
    <property type="entry name" value="HAMP"/>
    <property type="match status" value="1"/>
</dbReference>
<comment type="catalytic activity">
    <reaction evidence="1">
        <text>ATP + protein L-histidine = ADP + protein N-phospho-L-histidine.</text>
        <dbReference type="EC" id="2.7.13.3"/>
    </reaction>
</comment>
<dbReference type="Gene3D" id="1.10.287.130">
    <property type="match status" value="1"/>
</dbReference>
<dbReference type="GO" id="GO:0005524">
    <property type="term" value="F:ATP binding"/>
    <property type="evidence" value="ECO:0007669"/>
    <property type="project" value="UniProtKB-KW"/>
</dbReference>
<accession>A0A9E8ZFY9</accession>
<dbReference type="SUPFAM" id="SSF158472">
    <property type="entry name" value="HAMP domain-like"/>
    <property type="match status" value="1"/>
</dbReference>
<dbReference type="Proteomes" id="UP001163152">
    <property type="component" value="Chromosome"/>
</dbReference>
<feature type="domain" description="HAMP" evidence="15">
    <location>
        <begin position="369"/>
        <end position="421"/>
    </location>
</feature>
<keyword evidence="7 13" id="KW-0812">Transmembrane</keyword>
<organism evidence="16 17">
    <name type="scientific">Thermocoleostomius sinensis A174</name>
    <dbReference type="NCBI Taxonomy" id="2016057"/>
    <lineage>
        <taxon>Bacteria</taxon>
        <taxon>Bacillati</taxon>
        <taxon>Cyanobacteriota</taxon>
        <taxon>Cyanophyceae</taxon>
        <taxon>Oculatellales</taxon>
        <taxon>Oculatellaceae</taxon>
        <taxon>Thermocoleostomius</taxon>
    </lineage>
</organism>
<evidence type="ECO:0000256" key="10">
    <source>
        <dbReference type="ARBA" id="ARBA00023012"/>
    </source>
</evidence>
<dbReference type="CDD" id="cd00082">
    <property type="entry name" value="HisKA"/>
    <property type="match status" value="1"/>
</dbReference>
<feature type="transmembrane region" description="Helical" evidence="13">
    <location>
        <begin position="348"/>
        <end position="371"/>
    </location>
</feature>
<feature type="domain" description="Histidine kinase" evidence="14">
    <location>
        <begin position="454"/>
        <end position="669"/>
    </location>
</feature>
<evidence type="ECO:0000256" key="7">
    <source>
        <dbReference type="ARBA" id="ARBA00022692"/>
    </source>
</evidence>
<keyword evidence="16" id="KW-0547">Nucleotide-binding</keyword>
<dbReference type="SMART" id="SM00304">
    <property type="entry name" value="HAMP"/>
    <property type="match status" value="1"/>
</dbReference>
<dbReference type="SUPFAM" id="SSF47384">
    <property type="entry name" value="Homodimeric domain of signal transducing histidine kinase"/>
    <property type="match status" value="1"/>
</dbReference>
<dbReference type="PROSITE" id="PS50885">
    <property type="entry name" value="HAMP"/>
    <property type="match status" value="1"/>
</dbReference>
<dbReference type="CDD" id="cd12913">
    <property type="entry name" value="PDC1_MCP_like"/>
    <property type="match status" value="1"/>
</dbReference>
<evidence type="ECO:0000256" key="9">
    <source>
        <dbReference type="ARBA" id="ARBA00022989"/>
    </source>
</evidence>
<evidence type="ECO:0000259" key="15">
    <source>
        <dbReference type="PROSITE" id="PS50885"/>
    </source>
</evidence>
<gene>
    <name evidence="16" type="ORF">OXH18_00510</name>
</gene>
<dbReference type="Gene3D" id="1.10.8.500">
    <property type="entry name" value="HAMP domain in histidine kinase"/>
    <property type="match status" value="1"/>
</dbReference>
<keyword evidence="10" id="KW-0902">Two-component regulatory system</keyword>
<dbReference type="SMART" id="SM00388">
    <property type="entry name" value="HisKA"/>
    <property type="match status" value="1"/>
</dbReference>
<dbReference type="GO" id="GO:0000155">
    <property type="term" value="F:phosphorelay sensor kinase activity"/>
    <property type="evidence" value="ECO:0007669"/>
    <property type="project" value="InterPro"/>
</dbReference>
<dbReference type="CDD" id="cd00075">
    <property type="entry name" value="HATPase"/>
    <property type="match status" value="1"/>
</dbReference>
<keyword evidence="6" id="KW-0808">Transferase</keyword>
<evidence type="ECO:0000256" key="5">
    <source>
        <dbReference type="ARBA" id="ARBA00022553"/>
    </source>
</evidence>
<dbReference type="InterPro" id="IPR036890">
    <property type="entry name" value="HATPase_C_sf"/>
</dbReference>
<dbReference type="InterPro" id="IPR003594">
    <property type="entry name" value="HATPase_dom"/>
</dbReference>
<evidence type="ECO:0000256" key="12">
    <source>
        <dbReference type="SAM" id="Coils"/>
    </source>
</evidence>
<evidence type="ECO:0000256" key="4">
    <source>
        <dbReference type="ARBA" id="ARBA00022475"/>
    </source>
</evidence>
<dbReference type="PANTHER" id="PTHR43047:SF72">
    <property type="entry name" value="OSMOSENSING HISTIDINE PROTEIN KINASE SLN1"/>
    <property type="match status" value="1"/>
</dbReference>
<dbReference type="InterPro" id="IPR005467">
    <property type="entry name" value="His_kinase_dom"/>
</dbReference>
<protein>
    <recommendedName>
        <fullName evidence="3">histidine kinase</fullName>
        <ecNumber evidence="3">2.7.13.3</ecNumber>
    </recommendedName>
</protein>
<feature type="coiled-coil region" evidence="12">
    <location>
        <begin position="413"/>
        <end position="450"/>
    </location>
</feature>
<evidence type="ECO:0000256" key="11">
    <source>
        <dbReference type="ARBA" id="ARBA00023136"/>
    </source>
</evidence>
<reference evidence="16" key="1">
    <citation type="submission" date="2022-12" db="EMBL/GenBank/DDBJ databases">
        <title>Polyphasic identification of a Novel Hot-Spring Cyanobacterium Ocullathermofonsia sinensis gen nov. sp. nov. and Genomic Insights on its Adaptations to the Thermal Habitat.</title>
        <authorList>
            <person name="Daroch M."/>
            <person name="Tang J."/>
            <person name="Jiang Y."/>
        </authorList>
    </citation>
    <scope>NUCLEOTIDE SEQUENCE</scope>
    <source>
        <strain evidence="16">PKUAC-SCTA174</strain>
    </source>
</reference>
<sequence length="669" mass="74906">MPLRYVLTKLSSKVPLRAVLIVPFVLQIVTAVGLTGYLSLRNGQIAVNQVADELRREITNRIEGRLRSYLEVPAQVNQTNANLIEQGLLDISDLSQLDHYLLKQIRQFDELTSIAITTDAPDYVEVITFDRQAFTFNVWNKGGTGILQWTIDQQGNRSTTEATPTYDHRQRPWWQDTLRLNRPNWSRPFAAITPQRLIISLNQPIYNQRGEAIGVLGSDLSLLAIRDFLNSLKIGKTGETFIIERDGSLIAASTNEFPFRSLGKGKAERLLAVESQDPLVRATAQHLQQEFGSFARLNQAKLEFATADGQQQFLQVMPFQDPRGIDWLVVVVIPEADFMEQIHANTRLTLLLCAVALGTAIAFGIATAHWITKPIMQLSRASAALAKGDWDRPITIQRSGELGILSRAFNDMREELKQSHRQLEEYSHGLEQKNHQLATLEAELRKQLNLFLHAVSHDLRNPVIGTSIVLDGLSQQPGDEVKLSRRVLERMIEGNQRQLDLINSLIDTHATETWGIVLHRQPIALHELVEDATADLQPILERDQAVLQSDIAPDLPLIEGDSLQLIRVYQNLIANALKHNPPSLTLILNAKPIDNALYCTVTDNGVGIPPEQCDRLFDPYFRGSQKPKSVGLGLGLYLCRQIIEAHGGAIGVRSQVGEGTTFWFTLPLH</sequence>
<evidence type="ECO:0000256" key="13">
    <source>
        <dbReference type="SAM" id="Phobius"/>
    </source>
</evidence>
<dbReference type="PROSITE" id="PS50109">
    <property type="entry name" value="HIS_KIN"/>
    <property type="match status" value="1"/>
</dbReference>
<keyword evidence="5" id="KW-0597">Phosphoprotein</keyword>